<protein>
    <submittedName>
        <fullName evidence="2">Glyoxalase-like protein</fullName>
    </submittedName>
</protein>
<dbReference type="InterPro" id="IPR029068">
    <property type="entry name" value="Glyas_Bleomycin-R_OHBP_Dase"/>
</dbReference>
<organism evidence="2 3">
    <name type="scientific">Enteractinococcus coprophilus</name>
    <dbReference type="NCBI Taxonomy" id="1027633"/>
    <lineage>
        <taxon>Bacteria</taxon>
        <taxon>Bacillati</taxon>
        <taxon>Actinomycetota</taxon>
        <taxon>Actinomycetes</taxon>
        <taxon>Micrococcales</taxon>
        <taxon>Micrococcaceae</taxon>
    </lineage>
</organism>
<reference evidence="2 3" key="1">
    <citation type="submission" date="2019-06" db="EMBL/GenBank/DDBJ databases">
        <title>Sequencing the genomes of 1000 actinobacteria strains.</title>
        <authorList>
            <person name="Klenk H.-P."/>
        </authorList>
    </citation>
    <scope>NUCLEOTIDE SEQUENCE [LARGE SCALE GENOMIC DNA]</scope>
    <source>
        <strain evidence="2 3">DSM 24083</strain>
    </source>
</reference>
<dbReference type="Gene3D" id="3.10.180.10">
    <property type="entry name" value="2,3-Dihydroxybiphenyl 1,2-Dioxygenase, domain 1"/>
    <property type="match status" value="1"/>
</dbReference>
<dbReference type="AlphaFoldDB" id="A0A543AF75"/>
<evidence type="ECO:0000313" key="3">
    <source>
        <dbReference type="Proteomes" id="UP000319746"/>
    </source>
</evidence>
<keyword evidence="3" id="KW-1185">Reference proteome</keyword>
<name>A0A543AF75_9MICC</name>
<dbReference type="Proteomes" id="UP000319746">
    <property type="component" value="Unassembled WGS sequence"/>
</dbReference>
<comment type="caution">
    <text evidence="2">The sequence shown here is derived from an EMBL/GenBank/DDBJ whole genome shotgun (WGS) entry which is preliminary data.</text>
</comment>
<dbReference type="Pfam" id="PF13468">
    <property type="entry name" value="Glyoxalase_3"/>
    <property type="match status" value="1"/>
</dbReference>
<gene>
    <name evidence="2" type="ORF">FB556_1681</name>
</gene>
<evidence type="ECO:0000259" key="1">
    <source>
        <dbReference type="Pfam" id="PF13468"/>
    </source>
</evidence>
<evidence type="ECO:0000313" key="2">
    <source>
        <dbReference type="EMBL" id="TQL71210.1"/>
    </source>
</evidence>
<sequence>MLMDMRLDHVSYAVGPEGLRATADKVAEMLGIDWVNGGVHPRFGTRNVFFPMKNRQYFELVEVLEHPAAEKAPFGQAVRARSNMGGGWMGWVVSVNDMSPFEERLDRRAVPGSRTFPDGRTLEWQQIGIKGLIADPQVPYILKWNEGTEALHPSQAEPAQAAIESITIAGNRPRVRDWLGLSDSDELVEDLNIKYISPSGTPGIAEVTFSTPKGLVTI</sequence>
<accession>A0A543AF75</accession>
<dbReference type="InterPro" id="IPR025870">
    <property type="entry name" value="Glyoxalase-like_dom"/>
</dbReference>
<feature type="domain" description="Glyoxalase-like" evidence="1">
    <location>
        <begin position="7"/>
        <end position="174"/>
    </location>
</feature>
<dbReference type="EMBL" id="VFOU01000003">
    <property type="protein sequence ID" value="TQL71210.1"/>
    <property type="molecule type" value="Genomic_DNA"/>
</dbReference>
<dbReference type="SUPFAM" id="SSF54593">
    <property type="entry name" value="Glyoxalase/Bleomycin resistance protein/Dihydroxybiphenyl dioxygenase"/>
    <property type="match status" value="1"/>
</dbReference>
<proteinExistence type="predicted"/>
<dbReference type="PANTHER" id="PTHR40265">
    <property type="entry name" value="BLL2707 PROTEIN"/>
    <property type="match status" value="1"/>
</dbReference>
<dbReference type="PANTHER" id="PTHR40265:SF1">
    <property type="entry name" value="GLYOXALASE-LIKE DOMAIN-CONTAINING PROTEIN"/>
    <property type="match status" value="1"/>
</dbReference>